<feature type="transmembrane region" description="Helical" evidence="7">
    <location>
        <begin position="197"/>
        <end position="217"/>
    </location>
</feature>
<feature type="transmembrane region" description="Helical" evidence="7">
    <location>
        <begin position="515"/>
        <end position="541"/>
    </location>
</feature>
<gene>
    <name evidence="9" type="ORF">A8950_0633</name>
</gene>
<proteinExistence type="predicted"/>
<evidence type="ECO:0000256" key="5">
    <source>
        <dbReference type="ARBA" id="ARBA00022989"/>
    </source>
</evidence>
<keyword evidence="5 7" id="KW-1133">Transmembrane helix</keyword>
<accession>A0A4R6WRG0</accession>
<dbReference type="SUPFAM" id="SSF161098">
    <property type="entry name" value="MetI-like"/>
    <property type="match status" value="2"/>
</dbReference>
<evidence type="ECO:0000256" key="1">
    <source>
        <dbReference type="ARBA" id="ARBA00004651"/>
    </source>
</evidence>
<evidence type="ECO:0000259" key="8">
    <source>
        <dbReference type="PROSITE" id="PS50928"/>
    </source>
</evidence>
<dbReference type="Proteomes" id="UP000295783">
    <property type="component" value="Unassembled WGS sequence"/>
</dbReference>
<dbReference type="CDD" id="cd06261">
    <property type="entry name" value="TM_PBP2"/>
    <property type="match status" value="1"/>
</dbReference>
<feature type="transmembrane region" description="Helical" evidence="7">
    <location>
        <begin position="237"/>
        <end position="261"/>
    </location>
</feature>
<keyword evidence="4 7" id="KW-0812">Transmembrane</keyword>
<evidence type="ECO:0000256" key="3">
    <source>
        <dbReference type="ARBA" id="ARBA00022475"/>
    </source>
</evidence>
<sequence>MIAVLTLPLLFGMLGVILPAFGYFPALGGHEVGLAHFSDLAAVPGLARSALLSLFSGLGATSLSVLTVVLFLAAFAGTPVLRRVQHFLSPLLAIPHAAAAFGIAFLFAPSGFLIRLVAPVLGIDRPPDLLIPHDPLGLALVAGLVIKEIPFLFLVALAALPQVNLSATRQLAASLGYGRIAGFLFLLWPGIYRQIRFAVYAVVAYSSSVVDVAVILGPTMPGTLATRLLEWMSDPDLAARFRASAGALLQFGVTIVALLLWHATERVGRVALIAARDRGARCRRDRGLRWFAAGTVLCASAIVFGGIAVLALWSVAGLWQYPEVTPSSYTLKTWIDVLPRTVGPLWTTVTVGLAAALIALLLTVGCLERETQGGKKAGGWAPFLLYLPLIVPQITFVFGLQLLFLASGTTYRLSALVLVHLVFALPYVFLSLSDPWRALDTRYDSIATALGRSRLASLLVVRLPMLTRAILTAAAVGFAVSVGQYLPTVLIGEGRLATITTEAVALASGGNRRLIGIYALLQATLPFVAFLLASLVPALLFRNRRAMRV</sequence>
<feature type="domain" description="ABC transmembrane type-1" evidence="8">
    <location>
        <begin position="345"/>
        <end position="533"/>
    </location>
</feature>
<feature type="transmembrane region" description="Helical" evidence="7">
    <location>
        <begin position="465"/>
        <end position="486"/>
    </location>
</feature>
<keyword evidence="6 7" id="KW-0472">Membrane</keyword>
<dbReference type="InterPro" id="IPR035906">
    <property type="entry name" value="MetI-like_sf"/>
</dbReference>
<name>A0A4R6WRG0_9PROT</name>
<evidence type="ECO:0000256" key="7">
    <source>
        <dbReference type="SAM" id="Phobius"/>
    </source>
</evidence>
<keyword evidence="10" id="KW-1185">Reference proteome</keyword>
<dbReference type="EMBL" id="SNYW01000006">
    <property type="protein sequence ID" value="TDQ84086.1"/>
    <property type="molecule type" value="Genomic_DNA"/>
</dbReference>
<evidence type="ECO:0000313" key="9">
    <source>
        <dbReference type="EMBL" id="TDQ84086.1"/>
    </source>
</evidence>
<reference evidence="9 10" key="1">
    <citation type="submission" date="2019-03" db="EMBL/GenBank/DDBJ databases">
        <title>Genomic Encyclopedia of Type Strains, Phase III (KMG-III): the genomes of soil and plant-associated and newly described type strains.</title>
        <authorList>
            <person name="Whitman W."/>
        </authorList>
    </citation>
    <scope>NUCLEOTIDE SEQUENCE [LARGE SCALE GENOMIC DNA]</scope>
    <source>
        <strain evidence="9 10">CGMCC 1.7660</strain>
    </source>
</reference>
<evidence type="ECO:0000256" key="2">
    <source>
        <dbReference type="ARBA" id="ARBA00022448"/>
    </source>
</evidence>
<evidence type="ECO:0000313" key="10">
    <source>
        <dbReference type="Proteomes" id="UP000295783"/>
    </source>
</evidence>
<feature type="transmembrane region" description="Helical" evidence="7">
    <location>
        <begin position="288"/>
        <end position="321"/>
    </location>
</feature>
<evidence type="ECO:0000256" key="4">
    <source>
        <dbReference type="ARBA" id="ARBA00022692"/>
    </source>
</evidence>
<feature type="transmembrane region" description="Helical" evidence="7">
    <location>
        <begin position="411"/>
        <end position="432"/>
    </location>
</feature>
<comment type="caution">
    <text evidence="9">The sequence shown here is derived from an EMBL/GenBank/DDBJ whole genome shotgun (WGS) entry which is preliminary data.</text>
</comment>
<dbReference type="InterPro" id="IPR000515">
    <property type="entry name" value="MetI-like"/>
</dbReference>
<dbReference type="AlphaFoldDB" id="A0A4R6WRG0"/>
<dbReference type="PANTHER" id="PTHR30183:SF6">
    <property type="entry name" value="INNER MEMBRANE ABC TRANSPORTER PERMEASE PROTEIN YNJC"/>
    <property type="match status" value="1"/>
</dbReference>
<feature type="transmembrane region" description="Helical" evidence="7">
    <location>
        <begin position="341"/>
        <end position="362"/>
    </location>
</feature>
<organism evidence="9 10">
    <name type="scientific">Dongia mobilis</name>
    <dbReference type="NCBI Taxonomy" id="578943"/>
    <lineage>
        <taxon>Bacteria</taxon>
        <taxon>Pseudomonadati</taxon>
        <taxon>Pseudomonadota</taxon>
        <taxon>Alphaproteobacteria</taxon>
        <taxon>Rhodospirillales</taxon>
        <taxon>Dongiaceae</taxon>
        <taxon>Dongia</taxon>
    </lineage>
</organism>
<dbReference type="GO" id="GO:0055085">
    <property type="term" value="P:transmembrane transport"/>
    <property type="evidence" value="ECO:0007669"/>
    <property type="project" value="InterPro"/>
</dbReference>
<dbReference type="PANTHER" id="PTHR30183">
    <property type="entry name" value="MOLYBDENUM TRANSPORT SYSTEM PERMEASE PROTEIN MODB"/>
    <property type="match status" value="1"/>
</dbReference>
<keyword evidence="3" id="KW-1003">Cell membrane</keyword>
<feature type="domain" description="ABC transmembrane type-1" evidence="8">
    <location>
        <begin position="46"/>
        <end position="261"/>
    </location>
</feature>
<feature type="transmembrane region" description="Helical" evidence="7">
    <location>
        <begin position="383"/>
        <end position="405"/>
    </location>
</feature>
<protein>
    <submittedName>
        <fullName evidence="9">Putative thiamine transport system permease protein</fullName>
    </submittedName>
</protein>
<comment type="subcellular location">
    <subcellularLocation>
        <location evidence="1">Cell membrane</location>
        <topology evidence="1">Multi-pass membrane protein</topology>
    </subcellularLocation>
</comment>
<dbReference type="GO" id="GO:0005886">
    <property type="term" value="C:plasma membrane"/>
    <property type="evidence" value="ECO:0007669"/>
    <property type="project" value="UniProtKB-SubCell"/>
</dbReference>
<keyword evidence="2" id="KW-0813">Transport</keyword>
<feature type="transmembrane region" description="Helical" evidence="7">
    <location>
        <begin position="97"/>
        <end position="118"/>
    </location>
</feature>
<evidence type="ECO:0000256" key="6">
    <source>
        <dbReference type="ARBA" id="ARBA00023136"/>
    </source>
</evidence>
<feature type="transmembrane region" description="Helical" evidence="7">
    <location>
        <begin position="138"/>
        <end position="160"/>
    </location>
</feature>
<dbReference type="PROSITE" id="PS50928">
    <property type="entry name" value="ABC_TM1"/>
    <property type="match status" value="2"/>
</dbReference>
<feature type="transmembrane region" description="Helical" evidence="7">
    <location>
        <begin position="46"/>
        <end position="76"/>
    </location>
</feature>
<dbReference type="Gene3D" id="1.10.3720.10">
    <property type="entry name" value="MetI-like"/>
    <property type="match status" value="2"/>
</dbReference>